<name>A0AAV6TL17_9ARAC</name>
<gene>
    <name evidence="1" type="ORF">JTE90_017583</name>
</gene>
<dbReference type="AlphaFoldDB" id="A0AAV6TL17"/>
<sequence>MNFSRYCSIYSRFHGATSYRTEQDIIILDLLEESFDNWILLRMFQFDDIQMRPEQGFAKALQMHLESQSPLTVFCQNDTWIALSGHDKYVTPIITAEANFQMYATPYFVRDPSTLADTMQAHHSDTVFRYKNCIVYLDRQDLPAPGACYFNASTVTPSSLYRICLLSREPQSAALLVATEWKTRRDIVTLPFPTTDSISVPAMISFKPIDPPYLPNERVVSNGNIQKRLSLYQPQCLLQDILASYQRNTRPDQPIQDLGLVVEWPFRITFEGTRTNAADTLHKKFVALVANGLKAKRILVVRYPYEVYTEYDQVPALPYIVFHFTSTILELPPDMEKVSVDSTVIGYRQEKGFYCFNFPLLEGRPTAASSRNVDCLCTVPPNPKGRIEYTFQINDTWVLHKVNTDTGLKHGWCLAQTDGRRVYDEAPTLPYLVRQWLNMFEGYDKAAEPIDVKMLQMALTLARHKICFKTNLVTEKKSYHMLVTDTEITVSLSADEVQFINSRRADGLDWSQEEEKEAESCTIM</sequence>
<evidence type="ECO:0000313" key="1">
    <source>
        <dbReference type="EMBL" id="KAG8172502.1"/>
    </source>
</evidence>
<protein>
    <submittedName>
        <fullName evidence="1">Uncharacterized protein</fullName>
    </submittedName>
</protein>
<organism evidence="1 2">
    <name type="scientific">Oedothorax gibbosus</name>
    <dbReference type="NCBI Taxonomy" id="931172"/>
    <lineage>
        <taxon>Eukaryota</taxon>
        <taxon>Metazoa</taxon>
        <taxon>Ecdysozoa</taxon>
        <taxon>Arthropoda</taxon>
        <taxon>Chelicerata</taxon>
        <taxon>Arachnida</taxon>
        <taxon>Araneae</taxon>
        <taxon>Araneomorphae</taxon>
        <taxon>Entelegynae</taxon>
        <taxon>Araneoidea</taxon>
        <taxon>Linyphiidae</taxon>
        <taxon>Erigoninae</taxon>
        <taxon>Oedothorax</taxon>
    </lineage>
</organism>
<keyword evidence="2" id="KW-1185">Reference proteome</keyword>
<evidence type="ECO:0000313" key="2">
    <source>
        <dbReference type="Proteomes" id="UP000827092"/>
    </source>
</evidence>
<proteinExistence type="predicted"/>
<dbReference type="EMBL" id="JAFNEN010002652">
    <property type="protein sequence ID" value="KAG8172502.1"/>
    <property type="molecule type" value="Genomic_DNA"/>
</dbReference>
<dbReference type="Proteomes" id="UP000827092">
    <property type="component" value="Unassembled WGS sequence"/>
</dbReference>
<reference evidence="1 2" key="1">
    <citation type="journal article" date="2022" name="Nat. Ecol. Evol.">
        <title>A masculinizing supergene underlies an exaggerated male reproductive morph in a spider.</title>
        <authorList>
            <person name="Hendrickx F."/>
            <person name="De Corte Z."/>
            <person name="Sonet G."/>
            <person name="Van Belleghem S.M."/>
            <person name="Kostlbacher S."/>
            <person name="Vangestel C."/>
        </authorList>
    </citation>
    <scope>NUCLEOTIDE SEQUENCE [LARGE SCALE GENOMIC DNA]</scope>
    <source>
        <strain evidence="1">W744_W776</strain>
    </source>
</reference>
<accession>A0AAV6TL17</accession>
<comment type="caution">
    <text evidence="1">The sequence shown here is derived from an EMBL/GenBank/DDBJ whole genome shotgun (WGS) entry which is preliminary data.</text>
</comment>